<keyword evidence="2" id="KW-1185">Reference proteome</keyword>
<dbReference type="RefSeq" id="WP_315735917.1">
    <property type="nucleotide sequence ID" value="NZ_JAVYII010000011.1"/>
</dbReference>
<comment type="caution">
    <text evidence="1">The sequence shown here is derived from an EMBL/GenBank/DDBJ whole genome shotgun (WGS) entry which is preliminary data.</text>
</comment>
<evidence type="ECO:0000313" key="2">
    <source>
        <dbReference type="Proteomes" id="UP001268542"/>
    </source>
</evidence>
<name>A0ABU3Q1U3_9ACTN</name>
<proteinExistence type="predicted"/>
<organism evidence="1 2">
    <name type="scientific">Nocardioides imazamoxiresistens</name>
    <dbReference type="NCBI Taxonomy" id="3231893"/>
    <lineage>
        <taxon>Bacteria</taxon>
        <taxon>Bacillati</taxon>
        <taxon>Actinomycetota</taxon>
        <taxon>Actinomycetes</taxon>
        <taxon>Propionibacteriales</taxon>
        <taxon>Nocardioidaceae</taxon>
        <taxon>Nocardioides</taxon>
    </lineage>
</organism>
<protein>
    <submittedName>
        <fullName evidence="1">Uncharacterized protein</fullName>
    </submittedName>
</protein>
<gene>
    <name evidence="1" type="ORF">RDV89_19635</name>
</gene>
<sequence>MSEPWQPLDSAGRPALGRADVARVLAGWTEQERYELCRRWVARYLPLWHEAYARYADAAGIADEKRTLHTQRMGELVERCQQLRDGVRMPKARVNETESAISALTEMAPRILVGPPWSTVVRNAALTARYFVALSRDGASLDRVAASVYRWAEVESGFPGRSDWLLQQLTPAERARAGDGHFDGHHLLYARPCRDAGLEAEGRAVYDAVADIMGRLDEDPGPFLVDDEFFTPRPAA</sequence>
<reference evidence="1 2" key="1">
    <citation type="submission" date="2023-08" db="EMBL/GenBank/DDBJ databases">
        <title>Nocardioides seae sp. nov., a bacterium isolated from a soil.</title>
        <authorList>
            <person name="Wang X."/>
        </authorList>
    </citation>
    <scope>NUCLEOTIDE SEQUENCE [LARGE SCALE GENOMIC DNA]</scope>
    <source>
        <strain evidence="1 2">YZH12</strain>
    </source>
</reference>
<accession>A0ABU3Q1U3</accession>
<dbReference type="EMBL" id="JAVYII010000011">
    <property type="protein sequence ID" value="MDT9595309.1"/>
    <property type="molecule type" value="Genomic_DNA"/>
</dbReference>
<evidence type="ECO:0000313" key="1">
    <source>
        <dbReference type="EMBL" id="MDT9595309.1"/>
    </source>
</evidence>
<dbReference type="Proteomes" id="UP001268542">
    <property type="component" value="Unassembled WGS sequence"/>
</dbReference>